<proteinExistence type="inferred from homology"/>
<comment type="similarity">
    <text evidence="2">Belongs to the nematode receptor-like protein sre family.</text>
</comment>
<keyword evidence="8" id="KW-1185">Reference proteome</keyword>
<organism evidence="7 8">
    <name type="scientific">Caenorhabditis japonica</name>
    <dbReference type="NCBI Taxonomy" id="281687"/>
    <lineage>
        <taxon>Eukaryota</taxon>
        <taxon>Metazoa</taxon>
        <taxon>Ecdysozoa</taxon>
        <taxon>Nematoda</taxon>
        <taxon>Chromadorea</taxon>
        <taxon>Rhabditida</taxon>
        <taxon>Rhabditina</taxon>
        <taxon>Rhabditomorpha</taxon>
        <taxon>Rhabditoidea</taxon>
        <taxon>Rhabditidae</taxon>
        <taxon>Peloderinae</taxon>
        <taxon>Caenorhabditis</taxon>
    </lineage>
</organism>
<dbReference type="OMA" id="CNLSERY"/>
<dbReference type="Pfam" id="PF03125">
    <property type="entry name" value="Sre"/>
    <property type="match status" value="1"/>
</dbReference>
<evidence type="ECO:0000256" key="4">
    <source>
        <dbReference type="ARBA" id="ARBA00022989"/>
    </source>
</evidence>
<dbReference type="Proteomes" id="UP000005237">
    <property type="component" value="Unassembled WGS sequence"/>
</dbReference>
<evidence type="ECO:0000313" key="8">
    <source>
        <dbReference type="Proteomes" id="UP000005237"/>
    </source>
</evidence>
<dbReference type="GO" id="GO:0007606">
    <property type="term" value="P:sensory perception of chemical stimulus"/>
    <property type="evidence" value="ECO:0007669"/>
    <property type="project" value="InterPro"/>
</dbReference>
<keyword evidence="4 6" id="KW-1133">Transmembrane helix</keyword>
<dbReference type="PANTHER" id="PTHR47518:SF10">
    <property type="entry name" value="G PROTEIN-COUPLED RECEPTOR-RELATED"/>
    <property type="match status" value="1"/>
</dbReference>
<dbReference type="GO" id="GO:0016020">
    <property type="term" value="C:membrane"/>
    <property type="evidence" value="ECO:0007669"/>
    <property type="project" value="UniProtKB-SubCell"/>
</dbReference>
<feature type="transmembrane region" description="Helical" evidence="6">
    <location>
        <begin position="40"/>
        <end position="58"/>
    </location>
</feature>
<dbReference type="InterPro" id="IPR052854">
    <property type="entry name" value="Serpentine_rcpt_epsilon"/>
</dbReference>
<keyword evidence="3 6" id="KW-0812">Transmembrane</keyword>
<evidence type="ECO:0000256" key="3">
    <source>
        <dbReference type="ARBA" id="ARBA00022692"/>
    </source>
</evidence>
<name>A0A8R1E1F9_CAEJA</name>
<comment type="subcellular location">
    <subcellularLocation>
        <location evidence="1">Membrane</location>
        <topology evidence="1">Multi-pass membrane protein</topology>
    </subcellularLocation>
</comment>
<evidence type="ECO:0000256" key="2">
    <source>
        <dbReference type="ARBA" id="ARBA00006803"/>
    </source>
</evidence>
<accession>A0A8R1E1F9</accession>
<keyword evidence="5 6" id="KW-0472">Membrane</keyword>
<feature type="transmembrane region" description="Helical" evidence="6">
    <location>
        <begin position="146"/>
        <end position="165"/>
    </location>
</feature>
<evidence type="ECO:0000256" key="6">
    <source>
        <dbReference type="SAM" id="Phobius"/>
    </source>
</evidence>
<evidence type="ECO:0000313" key="7">
    <source>
        <dbReference type="EnsemblMetazoa" id="CJA17107.1"/>
    </source>
</evidence>
<reference evidence="7" key="2">
    <citation type="submission" date="2022-06" db="UniProtKB">
        <authorList>
            <consortium name="EnsemblMetazoa"/>
        </authorList>
    </citation>
    <scope>IDENTIFICATION</scope>
    <source>
        <strain evidence="7">DF5081</strain>
    </source>
</reference>
<dbReference type="AlphaFoldDB" id="A0A8R1E1F9"/>
<dbReference type="EnsemblMetazoa" id="CJA17107.1">
    <property type="protein sequence ID" value="CJA17107.1"/>
    <property type="gene ID" value="WBGene00136311"/>
</dbReference>
<feature type="transmembrane region" description="Helical" evidence="6">
    <location>
        <begin position="9"/>
        <end position="34"/>
    </location>
</feature>
<protein>
    <submittedName>
        <fullName evidence="7">Uncharacterized protein</fullName>
    </submittedName>
</protein>
<dbReference type="InterPro" id="IPR004151">
    <property type="entry name" value="7TM_GPCR_serpentine_rcpt_Sre"/>
</dbReference>
<dbReference type="PANTHER" id="PTHR47518">
    <property type="entry name" value="SERPENTINE RECEPTOR CLASS EPSILON-13-RELATED"/>
    <property type="match status" value="1"/>
</dbReference>
<evidence type="ECO:0000256" key="1">
    <source>
        <dbReference type="ARBA" id="ARBA00004141"/>
    </source>
</evidence>
<reference evidence="8" key="1">
    <citation type="submission" date="2010-08" db="EMBL/GenBank/DDBJ databases">
        <authorList>
            <consortium name="Caenorhabditis japonica Sequencing Consortium"/>
            <person name="Wilson R.K."/>
        </authorList>
    </citation>
    <scope>NUCLEOTIDE SEQUENCE [LARGE SCALE GENOMIC DNA]</scope>
    <source>
        <strain evidence="8">DF5081</strain>
    </source>
</reference>
<sequence>MFCTETLGFLFRLSSLILWLIGAISHLSVLAFIMRIFKNYHLFFIIFYTMMVTTRLLSASLKCTGYLLILTQGKVPRAIDDALWVAKFSTEATALACLIERGYATLYATIYENSRRGSLILICAIVSTISCGLAFFESVGEVGRKMNAASCGAFIAVATFILMLINRKLVAKSKPNCPANLSKRYQLAENVKALR</sequence>
<feature type="transmembrane region" description="Helical" evidence="6">
    <location>
        <begin position="119"/>
        <end position="140"/>
    </location>
</feature>
<evidence type="ECO:0000256" key="5">
    <source>
        <dbReference type="ARBA" id="ARBA00023136"/>
    </source>
</evidence>